<name>A0ABY0HF77_9PEZI</name>
<protein>
    <recommendedName>
        <fullName evidence="3">DUF6594 domain-containing protein</fullName>
    </recommendedName>
</protein>
<proteinExistence type="predicted"/>
<feature type="domain" description="DUF6594" evidence="3">
    <location>
        <begin position="101"/>
        <end position="316"/>
    </location>
</feature>
<dbReference type="Pfam" id="PF20237">
    <property type="entry name" value="DUF6594"/>
    <property type="match status" value="1"/>
</dbReference>
<dbReference type="PANTHER" id="PTHR34502">
    <property type="entry name" value="DUF6594 DOMAIN-CONTAINING PROTEIN-RELATED"/>
    <property type="match status" value="1"/>
</dbReference>
<accession>A0ABY0HF77</accession>
<dbReference type="PANTHER" id="PTHR34502:SF5">
    <property type="entry name" value="DUF6594 DOMAIN-CONTAINING PROTEIN"/>
    <property type="match status" value="1"/>
</dbReference>
<keyword evidence="2" id="KW-0472">Membrane</keyword>
<keyword evidence="2" id="KW-1133">Transmembrane helix</keyword>
<evidence type="ECO:0000313" key="5">
    <source>
        <dbReference type="Proteomes" id="UP000294003"/>
    </source>
</evidence>
<organism evidence="4 5">
    <name type="scientific">Monosporascus cannonballus</name>
    <dbReference type="NCBI Taxonomy" id="155416"/>
    <lineage>
        <taxon>Eukaryota</taxon>
        <taxon>Fungi</taxon>
        <taxon>Dikarya</taxon>
        <taxon>Ascomycota</taxon>
        <taxon>Pezizomycotina</taxon>
        <taxon>Sordariomycetes</taxon>
        <taxon>Xylariomycetidae</taxon>
        <taxon>Xylariales</taxon>
        <taxon>Xylariales incertae sedis</taxon>
        <taxon>Monosporascus</taxon>
    </lineage>
</organism>
<sequence>MADSDLHQRTPYESEERLQDKAQKRQMSDILGLDDDKLTNSDPLPLPSMAGAGRVKMFRDGGGKKSSVGSGSTRNGSTERVDIETGAGPGTDFQHSHPRGYPALANLIGSDRDFFIFRRFSSLSARNLLYLQDELMELEARLQKIDLAESLNGSAQELWNLHSRREDANQHRKSIMKEIRTKLNEYQMAIQSQASMLALEPAPSIYADSIANWVDGIKPTVEAESRFLDERGDLGREGPPLSSTVEYYSVGGIKHAARILLALVAAVFAVLPIPILIYFSGTVRILVISVFAVTFAAMFSVMTNGRTPEMIAAMAARNLKVDGATLTKEQLHSS</sequence>
<comment type="caution">
    <text evidence="4">The sequence shown here is derived from an EMBL/GenBank/DDBJ whole genome shotgun (WGS) entry which is preliminary data.</text>
</comment>
<feature type="region of interest" description="Disordered" evidence="1">
    <location>
        <begin position="1"/>
        <end position="97"/>
    </location>
</feature>
<feature type="compositionally biased region" description="Basic and acidic residues" evidence="1">
    <location>
        <begin position="1"/>
        <end position="27"/>
    </location>
</feature>
<dbReference type="InterPro" id="IPR046529">
    <property type="entry name" value="DUF6594"/>
</dbReference>
<evidence type="ECO:0000256" key="2">
    <source>
        <dbReference type="SAM" id="Phobius"/>
    </source>
</evidence>
<reference evidence="4 5" key="1">
    <citation type="submission" date="2018-06" db="EMBL/GenBank/DDBJ databases">
        <title>Complete Genomes of Monosporascus.</title>
        <authorList>
            <person name="Robinson A.J."/>
            <person name="Natvig D.O."/>
        </authorList>
    </citation>
    <scope>NUCLEOTIDE SEQUENCE [LARGE SCALE GENOMIC DNA]</scope>
    <source>
        <strain evidence="4 5">CBS 609.92</strain>
    </source>
</reference>
<evidence type="ECO:0000256" key="1">
    <source>
        <dbReference type="SAM" id="MobiDB-lite"/>
    </source>
</evidence>
<dbReference type="Proteomes" id="UP000294003">
    <property type="component" value="Unassembled WGS sequence"/>
</dbReference>
<keyword evidence="5" id="KW-1185">Reference proteome</keyword>
<keyword evidence="2" id="KW-0812">Transmembrane</keyword>
<evidence type="ECO:0000259" key="3">
    <source>
        <dbReference type="Pfam" id="PF20237"/>
    </source>
</evidence>
<dbReference type="EMBL" id="QJNS01000075">
    <property type="protein sequence ID" value="RYO89293.1"/>
    <property type="molecule type" value="Genomic_DNA"/>
</dbReference>
<feature type="transmembrane region" description="Helical" evidence="2">
    <location>
        <begin position="259"/>
        <end position="279"/>
    </location>
</feature>
<gene>
    <name evidence="4" type="ORF">DL762_003316</name>
</gene>
<feature type="transmembrane region" description="Helical" evidence="2">
    <location>
        <begin position="285"/>
        <end position="304"/>
    </location>
</feature>
<evidence type="ECO:0000313" key="4">
    <source>
        <dbReference type="EMBL" id="RYO89293.1"/>
    </source>
</evidence>